<dbReference type="SUPFAM" id="SSF46579">
    <property type="entry name" value="Prefoldin"/>
    <property type="match status" value="1"/>
</dbReference>
<keyword evidence="3" id="KW-0547">Nucleotide-binding</keyword>
<keyword evidence="1" id="KW-0143">Chaperone</keyword>
<dbReference type="Pfam" id="PF02996">
    <property type="entry name" value="Prefoldin"/>
    <property type="match status" value="1"/>
</dbReference>
<keyword evidence="3" id="KW-0067">ATP-binding</keyword>
<accession>A0A7C2FEE2</accession>
<keyword evidence="2" id="KW-0175">Coiled coil</keyword>
<evidence type="ECO:0000256" key="2">
    <source>
        <dbReference type="SAM" id="Coils"/>
    </source>
</evidence>
<evidence type="ECO:0000313" key="3">
    <source>
        <dbReference type="EMBL" id="HEF86882.1"/>
    </source>
</evidence>
<dbReference type="EMBL" id="DSJT01000004">
    <property type="protein sequence ID" value="HEF86882.1"/>
    <property type="molecule type" value="Genomic_DNA"/>
</dbReference>
<dbReference type="Gene3D" id="1.10.287.370">
    <property type="match status" value="1"/>
</dbReference>
<dbReference type="InterPro" id="IPR009053">
    <property type="entry name" value="Prefoldin"/>
</dbReference>
<reference evidence="3" key="1">
    <citation type="journal article" date="2020" name="mSystems">
        <title>Genome- and Community-Level Interaction Insights into Carbon Utilization and Element Cycling Functions of Hydrothermarchaeota in Hydrothermal Sediment.</title>
        <authorList>
            <person name="Zhou Z."/>
            <person name="Liu Y."/>
            <person name="Xu W."/>
            <person name="Pan J."/>
            <person name="Luo Z.H."/>
            <person name="Li M."/>
        </authorList>
    </citation>
    <scope>NUCLEOTIDE SEQUENCE [LARGE SCALE GENOMIC DNA]</scope>
    <source>
        <strain evidence="3">SpSt-23</strain>
    </source>
</reference>
<protein>
    <submittedName>
        <fullName evidence="3">ATP-binding protein</fullName>
    </submittedName>
</protein>
<name>A0A7C2FEE2_9CREN</name>
<proteinExistence type="predicted"/>
<comment type="caution">
    <text evidence="3">The sequence shown here is derived from an EMBL/GenBank/DDBJ whole genome shotgun (WGS) entry which is preliminary data.</text>
</comment>
<feature type="coiled-coil region" evidence="2">
    <location>
        <begin position="104"/>
        <end position="138"/>
    </location>
</feature>
<gene>
    <name evidence="3" type="ORF">ENP55_00945</name>
</gene>
<dbReference type="InterPro" id="IPR004127">
    <property type="entry name" value="Prefoldin_subunit_alpha"/>
</dbReference>
<dbReference type="AlphaFoldDB" id="A0A7C2FEE2"/>
<organism evidence="3">
    <name type="scientific">Thermosphaera aggregans</name>
    <dbReference type="NCBI Taxonomy" id="54254"/>
    <lineage>
        <taxon>Archaea</taxon>
        <taxon>Thermoproteota</taxon>
        <taxon>Thermoprotei</taxon>
        <taxon>Desulfurococcales</taxon>
        <taxon>Desulfurococcaceae</taxon>
        <taxon>Thermosphaera</taxon>
    </lineage>
</organism>
<sequence length="159" mass="17415">MSGEQAEGEKTITLEELLARATELREYITVLSNTINNYVTQYRELQLASETLKNLPETGGEGFVVVDRLSSVLVPGIIKEGWAGSVLVNIGFGYYLKTTRDKAVEVIEKRIGSVNRLLDELQKRYKAALDEYSALQGILNQVYAEAEKPEGSGGQATGG</sequence>
<evidence type="ECO:0000256" key="1">
    <source>
        <dbReference type="ARBA" id="ARBA00023186"/>
    </source>
</evidence>
<dbReference type="GO" id="GO:0005524">
    <property type="term" value="F:ATP binding"/>
    <property type="evidence" value="ECO:0007669"/>
    <property type="project" value="UniProtKB-KW"/>
</dbReference>